<evidence type="ECO:0000256" key="1">
    <source>
        <dbReference type="SAM" id="SignalP"/>
    </source>
</evidence>
<evidence type="ECO:0008006" key="4">
    <source>
        <dbReference type="Google" id="ProtNLM"/>
    </source>
</evidence>
<evidence type="ECO:0000313" key="2">
    <source>
        <dbReference type="EMBL" id="OTG30182.1"/>
    </source>
</evidence>
<dbReference type="EMBL" id="CM007892">
    <property type="protein sequence ID" value="OTG30182.1"/>
    <property type="molecule type" value="Genomic_DNA"/>
</dbReference>
<keyword evidence="3" id="KW-1185">Reference proteome</keyword>
<dbReference type="Proteomes" id="UP000215914">
    <property type="component" value="Chromosome 3"/>
</dbReference>
<keyword evidence="1" id="KW-0732">Signal</keyword>
<dbReference type="AlphaFoldDB" id="A0A251V5E9"/>
<sequence length="74" mass="9086">MMRLMKLQFLVVLVLMIWYQVLEMMHRINQETLRRTWALVTLKDARLVNYDLRYLWSLHREEQVVVGHGLRMPC</sequence>
<evidence type="ECO:0000313" key="3">
    <source>
        <dbReference type="Proteomes" id="UP000215914"/>
    </source>
</evidence>
<name>A0A251V5E9_HELAN</name>
<feature type="signal peptide" evidence="1">
    <location>
        <begin position="1"/>
        <end position="23"/>
    </location>
</feature>
<organism evidence="2 3">
    <name type="scientific">Helianthus annuus</name>
    <name type="common">Common sunflower</name>
    <dbReference type="NCBI Taxonomy" id="4232"/>
    <lineage>
        <taxon>Eukaryota</taxon>
        <taxon>Viridiplantae</taxon>
        <taxon>Streptophyta</taxon>
        <taxon>Embryophyta</taxon>
        <taxon>Tracheophyta</taxon>
        <taxon>Spermatophyta</taxon>
        <taxon>Magnoliopsida</taxon>
        <taxon>eudicotyledons</taxon>
        <taxon>Gunneridae</taxon>
        <taxon>Pentapetalae</taxon>
        <taxon>asterids</taxon>
        <taxon>campanulids</taxon>
        <taxon>Asterales</taxon>
        <taxon>Asteraceae</taxon>
        <taxon>Asteroideae</taxon>
        <taxon>Heliantheae alliance</taxon>
        <taxon>Heliantheae</taxon>
        <taxon>Helianthus</taxon>
    </lineage>
</organism>
<feature type="chain" id="PRO_5013236465" description="Secreted protein" evidence="1">
    <location>
        <begin position="24"/>
        <end position="74"/>
    </location>
</feature>
<reference evidence="3" key="1">
    <citation type="journal article" date="2017" name="Nature">
        <title>The sunflower genome provides insights into oil metabolism, flowering and Asterid evolution.</title>
        <authorList>
            <person name="Badouin H."/>
            <person name="Gouzy J."/>
            <person name="Grassa C.J."/>
            <person name="Murat F."/>
            <person name="Staton S.E."/>
            <person name="Cottret L."/>
            <person name="Lelandais-Briere C."/>
            <person name="Owens G.L."/>
            <person name="Carrere S."/>
            <person name="Mayjonade B."/>
            <person name="Legrand L."/>
            <person name="Gill N."/>
            <person name="Kane N.C."/>
            <person name="Bowers J.E."/>
            <person name="Hubner S."/>
            <person name="Bellec A."/>
            <person name="Berard A."/>
            <person name="Berges H."/>
            <person name="Blanchet N."/>
            <person name="Boniface M.C."/>
            <person name="Brunel D."/>
            <person name="Catrice O."/>
            <person name="Chaidir N."/>
            <person name="Claudel C."/>
            <person name="Donnadieu C."/>
            <person name="Faraut T."/>
            <person name="Fievet G."/>
            <person name="Helmstetter N."/>
            <person name="King M."/>
            <person name="Knapp S.J."/>
            <person name="Lai Z."/>
            <person name="Le Paslier M.C."/>
            <person name="Lippi Y."/>
            <person name="Lorenzon L."/>
            <person name="Mandel J.R."/>
            <person name="Marage G."/>
            <person name="Marchand G."/>
            <person name="Marquand E."/>
            <person name="Bret-Mestries E."/>
            <person name="Morien E."/>
            <person name="Nambeesan S."/>
            <person name="Nguyen T."/>
            <person name="Pegot-Espagnet P."/>
            <person name="Pouilly N."/>
            <person name="Raftis F."/>
            <person name="Sallet E."/>
            <person name="Schiex T."/>
            <person name="Thomas J."/>
            <person name="Vandecasteele C."/>
            <person name="Vares D."/>
            <person name="Vear F."/>
            <person name="Vautrin S."/>
            <person name="Crespi M."/>
            <person name="Mangin B."/>
            <person name="Burke J.M."/>
            <person name="Salse J."/>
            <person name="Munos S."/>
            <person name="Vincourt P."/>
            <person name="Rieseberg L.H."/>
            <person name="Langlade N.B."/>
        </authorList>
    </citation>
    <scope>NUCLEOTIDE SEQUENCE [LARGE SCALE GENOMIC DNA]</scope>
    <source>
        <strain evidence="3">cv. SF193</strain>
    </source>
</reference>
<dbReference type="InParanoid" id="A0A251V5E9"/>
<proteinExistence type="predicted"/>
<protein>
    <recommendedName>
        <fullName evidence="4">Secreted protein</fullName>
    </recommendedName>
</protein>
<accession>A0A251V5E9</accession>
<gene>
    <name evidence="2" type="ORF">HannXRQ_Chr03g0061651</name>
</gene>